<protein>
    <submittedName>
        <fullName evidence="2">Uncharacterized protein</fullName>
    </submittedName>
</protein>
<gene>
    <name evidence="2" type="ORF">MRATA1EN1_LOCUS17083</name>
</gene>
<feature type="compositionally biased region" description="Basic and acidic residues" evidence="1">
    <location>
        <begin position="71"/>
        <end position="84"/>
    </location>
</feature>
<name>A0ABN8Z7F8_RANTA</name>
<accession>A0ABN8Z7F8</accession>
<sequence length="146" mass="15232">MQEQPQPQENRQRQSCDAISLAIEASVTLAPCASTAAPVNSTTPDVTEEPVTIAPPTLLSSPWSGGAAIPGDHKGSRGDSHTRAPDGNIRHSSGNTSRSGEALLTPEAHAVTMSAEAVEGGNCQSYTITRGSSGKRNGNWCYRTIC</sequence>
<keyword evidence="3" id="KW-1185">Reference proteome</keyword>
<evidence type="ECO:0000256" key="1">
    <source>
        <dbReference type="SAM" id="MobiDB-lite"/>
    </source>
</evidence>
<proteinExistence type="predicted"/>
<evidence type="ECO:0000313" key="3">
    <source>
        <dbReference type="Proteomes" id="UP001176941"/>
    </source>
</evidence>
<dbReference type="Proteomes" id="UP001176941">
    <property type="component" value="Chromosome 27"/>
</dbReference>
<evidence type="ECO:0000313" key="2">
    <source>
        <dbReference type="EMBL" id="CAI9168121.1"/>
    </source>
</evidence>
<organism evidence="2 3">
    <name type="scientific">Rangifer tarandus platyrhynchus</name>
    <name type="common">Svalbard reindeer</name>
    <dbReference type="NCBI Taxonomy" id="3082113"/>
    <lineage>
        <taxon>Eukaryota</taxon>
        <taxon>Metazoa</taxon>
        <taxon>Chordata</taxon>
        <taxon>Craniata</taxon>
        <taxon>Vertebrata</taxon>
        <taxon>Euteleostomi</taxon>
        <taxon>Mammalia</taxon>
        <taxon>Eutheria</taxon>
        <taxon>Laurasiatheria</taxon>
        <taxon>Artiodactyla</taxon>
        <taxon>Ruminantia</taxon>
        <taxon>Pecora</taxon>
        <taxon>Cervidae</taxon>
        <taxon>Odocoileinae</taxon>
        <taxon>Rangifer</taxon>
    </lineage>
</organism>
<reference evidence="2" key="1">
    <citation type="submission" date="2023-04" db="EMBL/GenBank/DDBJ databases">
        <authorList>
            <consortium name="ELIXIR-Norway"/>
        </authorList>
    </citation>
    <scope>NUCLEOTIDE SEQUENCE [LARGE SCALE GENOMIC DNA]</scope>
</reference>
<feature type="region of interest" description="Disordered" evidence="1">
    <location>
        <begin position="37"/>
        <end position="100"/>
    </location>
</feature>
<feature type="compositionally biased region" description="Polar residues" evidence="1">
    <location>
        <begin position="90"/>
        <end position="99"/>
    </location>
</feature>
<dbReference type="EMBL" id="OX459963">
    <property type="protein sequence ID" value="CAI9168121.1"/>
    <property type="molecule type" value="Genomic_DNA"/>
</dbReference>